<feature type="transmembrane region" description="Helical" evidence="10">
    <location>
        <begin position="1202"/>
        <end position="1222"/>
    </location>
</feature>
<feature type="region of interest" description="Disordered" evidence="9">
    <location>
        <begin position="706"/>
        <end position="728"/>
    </location>
</feature>
<dbReference type="SUPFAM" id="SSF52540">
    <property type="entry name" value="P-loop containing nucleoside triphosphate hydrolases"/>
    <property type="match status" value="2"/>
</dbReference>
<feature type="domain" description="ABC transporter" evidence="11">
    <location>
        <begin position="78"/>
        <end position="323"/>
    </location>
</feature>
<feature type="transmembrane region" description="Helical" evidence="10">
    <location>
        <begin position="449"/>
        <end position="469"/>
    </location>
</feature>
<dbReference type="CDD" id="cd03232">
    <property type="entry name" value="ABCG_PDR_domain2"/>
    <property type="match status" value="1"/>
</dbReference>
<evidence type="ECO:0000256" key="4">
    <source>
        <dbReference type="ARBA" id="ARBA00022692"/>
    </source>
</evidence>
<reference evidence="12 13" key="1">
    <citation type="submission" date="2015-06" db="EMBL/GenBank/DDBJ databases">
        <title>Talaromyces atroroseus IBT 11181 draft genome.</title>
        <authorList>
            <person name="Rasmussen K.B."/>
            <person name="Rasmussen S."/>
            <person name="Petersen B."/>
            <person name="Sicheritz-Ponten T."/>
            <person name="Mortensen U.H."/>
            <person name="Thrane U."/>
        </authorList>
    </citation>
    <scope>NUCLEOTIDE SEQUENCE [LARGE SCALE GENOMIC DNA]</scope>
    <source>
        <strain evidence="12 13">IBT 11181</strain>
    </source>
</reference>
<dbReference type="OrthoDB" id="245989at2759"/>
<dbReference type="Pfam" id="PF00005">
    <property type="entry name" value="ABC_tran"/>
    <property type="match status" value="2"/>
</dbReference>
<dbReference type="FunFam" id="3.40.50.300:FF:000054">
    <property type="entry name" value="ABC multidrug transporter atrF"/>
    <property type="match status" value="1"/>
</dbReference>
<dbReference type="Pfam" id="PF01061">
    <property type="entry name" value="ABC2_membrane"/>
    <property type="match status" value="2"/>
</dbReference>
<evidence type="ECO:0000256" key="2">
    <source>
        <dbReference type="ARBA" id="ARBA00006012"/>
    </source>
</evidence>
<dbReference type="GO" id="GO:0005524">
    <property type="term" value="F:ATP binding"/>
    <property type="evidence" value="ECO:0007669"/>
    <property type="project" value="UniProtKB-KW"/>
</dbReference>
<protein>
    <recommendedName>
        <fullName evidence="11">ABC transporter domain-containing protein</fullName>
    </recommendedName>
</protein>
<dbReference type="SMART" id="SM00382">
    <property type="entry name" value="AAA"/>
    <property type="match status" value="2"/>
</dbReference>
<evidence type="ECO:0000256" key="7">
    <source>
        <dbReference type="ARBA" id="ARBA00022989"/>
    </source>
</evidence>
<dbReference type="GO" id="GO:0016020">
    <property type="term" value="C:membrane"/>
    <property type="evidence" value="ECO:0007669"/>
    <property type="project" value="UniProtKB-SubCell"/>
</dbReference>
<feature type="transmembrane region" description="Helical" evidence="10">
    <location>
        <begin position="1158"/>
        <end position="1182"/>
    </location>
</feature>
<dbReference type="InterPro" id="IPR013525">
    <property type="entry name" value="ABC2_TM"/>
</dbReference>
<feature type="transmembrane region" description="Helical" evidence="10">
    <location>
        <begin position="1350"/>
        <end position="1371"/>
    </location>
</feature>
<evidence type="ECO:0000256" key="5">
    <source>
        <dbReference type="ARBA" id="ARBA00022741"/>
    </source>
</evidence>
<dbReference type="STRING" id="1441469.A0A225AAE9"/>
<feature type="transmembrane region" description="Helical" evidence="10">
    <location>
        <begin position="668"/>
        <end position="686"/>
    </location>
</feature>
<dbReference type="EMBL" id="LFMY01000010">
    <property type="protein sequence ID" value="OKL57951.1"/>
    <property type="molecule type" value="Genomic_DNA"/>
</dbReference>
<dbReference type="GO" id="GO:0140359">
    <property type="term" value="F:ABC-type transporter activity"/>
    <property type="evidence" value="ECO:0007669"/>
    <property type="project" value="InterPro"/>
</dbReference>
<feature type="domain" description="ABC transporter" evidence="11">
    <location>
        <begin position="747"/>
        <end position="993"/>
    </location>
</feature>
<dbReference type="InterPro" id="IPR017871">
    <property type="entry name" value="ABC_transporter-like_CS"/>
</dbReference>
<organism evidence="12 13">
    <name type="scientific">Talaromyces atroroseus</name>
    <dbReference type="NCBI Taxonomy" id="1441469"/>
    <lineage>
        <taxon>Eukaryota</taxon>
        <taxon>Fungi</taxon>
        <taxon>Dikarya</taxon>
        <taxon>Ascomycota</taxon>
        <taxon>Pezizomycotina</taxon>
        <taxon>Eurotiomycetes</taxon>
        <taxon>Eurotiomycetidae</taxon>
        <taxon>Eurotiales</taxon>
        <taxon>Trichocomaceae</taxon>
        <taxon>Talaromyces</taxon>
        <taxon>Talaromyces sect. Trachyspermi</taxon>
    </lineage>
</organism>
<keyword evidence="8 10" id="KW-0472">Membrane</keyword>
<feature type="transmembrane region" description="Helical" evidence="10">
    <location>
        <begin position="528"/>
        <end position="547"/>
    </location>
</feature>
<comment type="caution">
    <text evidence="12">The sequence shown here is derived from an EMBL/GenBank/DDBJ whole genome shotgun (WGS) entry which is preliminary data.</text>
</comment>
<proteinExistence type="inferred from homology"/>
<evidence type="ECO:0000256" key="9">
    <source>
        <dbReference type="SAM" id="MobiDB-lite"/>
    </source>
</evidence>
<dbReference type="Proteomes" id="UP000214365">
    <property type="component" value="Unassembled WGS sequence"/>
</dbReference>
<feature type="compositionally biased region" description="Polar residues" evidence="9">
    <location>
        <begin position="707"/>
        <end position="717"/>
    </location>
</feature>
<dbReference type="GO" id="GO:0016887">
    <property type="term" value="F:ATP hydrolysis activity"/>
    <property type="evidence" value="ECO:0007669"/>
    <property type="project" value="InterPro"/>
</dbReference>
<dbReference type="GeneID" id="31006579"/>
<name>A0A225AAE9_TALAT</name>
<dbReference type="InterPro" id="IPR034001">
    <property type="entry name" value="ABCG_PDR_1"/>
</dbReference>
<dbReference type="InterPro" id="IPR010929">
    <property type="entry name" value="PDR_CDR_ABC"/>
</dbReference>
<gene>
    <name evidence="12" type="ORF">UA08_06824</name>
</gene>
<dbReference type="InterPro" id="IPR027417">
    <property type="entry name" value="P-loop_NTPase"/>
</dbReference>
<evidence type="ECO:0000256" key="3">
    <source>
        <dbReference type="ARBA" id="ARBA00022448"/>
    </source>
</evidence>
<dbReference type="Pfam" id="PF06422">
    <property type="entry name" value="PDR_CDR"/>
    <property type="match status" value="1"/>
</dbReference>
<evidence type="ECO:0000259" key="11">
    <source>
        <dbReference type="PROSITE" id="PS50893"/>
    </source>
</evidence>
<dbReference type="PROSITE" id="PS50893">
    <property type="entry name" value="ABC_TRANSPORTER_2"/>
    <property type="match status" value="2"/>
</dbReference>
<feature type="transmembrane region" description="Helical" evidence="10">
    <location>
        <begin position="416"/>
        <end position="437"/>
    </location>
</feature>
<keyword evidence="4 10" id="KW-0812">Transmembrane</keyword>
<accession>A0A225AAE9</accession>
<keyword evidence="7 10" id="KW-1133">Transmembrane helix</keyword>
<comment type="subcellular location">
    <subcellularLocation>
        <location evidence="1">Membrane</location>
        <topology evidence="1">Multi-pass membrane protein</topology>
    </subcellularLocation>
</comment>
<keyword evidence="3" id="KW-0813">Transport</keyword>
<dbReference type="InterPro" id="IPR003593">
    <property type="entry name" value="AAA+_ATPase"/>
</dbReference>
<dbReference type="InterPro" id="IPR034003">
    <property type="entry name" value="ABCG_PDR_2"/>
</dbReference>
<evidence type="ECO:0000256" key="1">
    <source>
        <dbReference type="ARBA" id="ARBA00004141"/>
    </source>
</evidence>
<evidence type="ECO:0000313" key="13">
    <source>
        <dbReference type="Proteomes" id="UP000214365"/>
    </source>
</evidence>
<evidence type="ECO:0000256" key="10">
    <source>
        <dbReference type="SAM" id="Phobius"/>
    </source>
</evidence>
<evidence type="ECO:0000256" key="8">
    <source>
        <dbReference type="ARBA" id="ARBA00023136"/>
    </source>
</evidence>
<dbReference type="CDD" id="cd03233">
    <property type="entry name" value="ABCG_PDR_domain1"/>
    <property type="match status" value="1"/>
</dbReference>
<evidence type="ECO:0000313" key="12">
    <source>
        <dbReference type="EMBL" id="OKL57951.1"/>
    </source>
</evidence>
<keyword evidence="5" id="KW-0547">Nucleotide-binding</keyword>
<keyword evidence="6" id="KW-0067">ATP-binding</keyword>
<dbReference type="PROSITE" id="PS00211">
    <property type="entry name" value="ABC_TRANSPORTER_1"/>
    <property type="match status" value="1"/>
</dbReference>
<sequence>MVKEHAVMHDHTMSDSSNNVAVEPIALSVKRFLSPYITEQNSPQSTIIVMKNLTVEGSGTGAAPAPSVFTEAKSGFGLWEPIQTRMHHPSSRPILRDFSAAIQPGEMVLVIGKPGSGCTTFLKTLAGMWSEYKGVEGDLTLGGQPMQSVMDKNPQDVVFCAESDDHFPTLTVFETLRFALRARCGPEPSASEVDERVRYLAQLVGLSHVLNTKVGDAYIRGVSGGERRRVSLAEALATCARLICLDNPTNGLDSSTALEFMEMMREWTLQSQCVTAMSVYQGSDAIVPYFDKVVVINAGRQIFYGTIPDAKAYFLSLGFECSPATTTTDFLNSMSADPEVRRVHETRRNRVPHTPDEFQDEFRRSVHFKRLQSAVQSAMSLPAVVHPNKSDQYALPLYQQIMYCTTRQVRIIQHNYSSLLVEAMCIVVQSLILGTLFRNQKRDTGSLFIFASALFYSVLVPALQAMAEFRSTFAQRPLILKHKRYRLYRPMAYGFGLIMTDIVWKVFVIFWNIPLYFLTGFQQNAGNFFTWFVVVYIEHLALSMFFRSVAVFSSNMYRAVLPVGIFFNMYVLYTGLYVPPPQMQVWLGWLRYLNPLHYGFESVMINEFADLSYECSKSDLVPSGPGYASLANQVCAVVGSEPGQRLLSGMAYIKAQYGFERGNLWRNLGINAAFFIVFGLASAIGMERLKQPAGRLATVFYRGMKSKNPSSRQVSKSMDQESGPVDLDVPPVQEEAITRERNTTIEYQSRSLTWTGLNLDVKTKDGQKRLLNNLNGTVYSGQMKALMGVSGAGKTTLLNALAGRSTVGTLKGTLMLNGQLLPKSFNRYMGYVQQQDIHLPTQSVREALQMTARLRRPQEISLEEKDAYVEEVIQSLDMESIADALIGTPGAGLNLEQRKKVSIGVEMAAKPDILFLDEPTSGLDGQSAYSIVRLLRRLADSGQAIICTIHQPAAELIAIFDELYLLARGGQLVYEGPLGVDCQQAVTHFAQYARPCREGENPAEYFLEVIGAGTRQDIQIDWVDIWKQSRDQASEKPNALASAEIDGSRNHEDHSSSSLYAAPFYYQMLVLLKRTWLYYWRAPDYVRAKLWLNAGNGLLNAMTYLNSPLTQRGAYNRVFSSFMSLIVGPPLGLQVQPRFVMLRNIFEHRERESLTYHWLAFNLSAILVELPYAFLTSLVYWLLWYFPVGYFRDANHAGYSFLMYQLFSVFATSLAQLCASLMPTVEAALSANGFFFMFCNTFAGTLSPEPVTPAGWRWYYKVSPLFYMNEGVVVDVLHDLPLHCTDSEVSIFQPPNSTTCYQYAASFLESATGFLVNPNSTANCEYCPYKNGQSYYSQYDYSFSHRGRNVGAFIGFIAFNFTMVLVITYLTRVHRRR</sequence>
<dbReference type="InterPro" id="IPR003439">
    <property type="entry name" value="ABC_transporter-like_ATP-bd"/>
</dbReference>
<dbReference type="PANTHER" id="PTHR19241">
    <property type="entry name" value="ATP-BINDING CASSETTE TRANSPORTER"/>
    <property type="match status" value="1"/>
</dbReference>
<dbReference type="Gene3D" id="3.40.50.300">
    <property type="entry name" value="P-loop containing nucleotide triphosphate hydrolases"/>
    <property type="match status" value="2"/>
</dbReference>
<feature type="transmembrane region" description="Helical" evidence="10">
    <location>
        <begin position="490"/>
        <end position="513"/>
    </location>
</feature>
<evidence type="ECO:0000256" key="6">
    <source>
        <dbReference type="ARBA" id="ARBA00022840"/>
    </source>
</evidence>
<comment type="similarity">
    <text evidence="2">Belongs to the ABC transporter superfamily. ABCG family. PDR (TC 3.A.1.205) subfamily.</text>
</comment>
<keyword evidence="13" id="KW-1185">Reference proteome</keyword>
<dbReference type="RefSeq" id="XP_020118072.1">
    <property type="nucleotide sequence ID" value="XM_020269144.1"/>
</dbReference>